<gene>
    <name evidence="2" type="ORF">FYK34_03305</name>
</gene>
<dbReference type="GO" id="GO:0004497">
    <property type="term" value="F:monooxygenase activity"/>
    <property type="evidence" value="ECO:0007669"/>
    <property type="project" value="UniProtKB-KW"/>
</dbReference>
<dbReference type="InterPro" id="IPR007138">
    <property type="entry name" value="ABM_dom"/>
</dbReference>
<dbReference type="Pfam" id="PF03992">
    <property type="entry name" value="ABM"/>
    <property type="match status" value="1"/>
</dbReference>
<feature type="domain" description="ABM" evidence="1">
    <location>
        <begin position="35"/>
        <end position="125"/>
    </location>
</feature>
<dbReference type="AlphaFoldDB" id="A0A5C1DGD6"/>
<dbReference type="SUPFAM" id="SSF54909">
    <property type="entry name" value="Dimeric alpha+beta barrel"/>
    <property type="match status" value="1"/>
</dbReference>
<evidence type="ECO:0000259" key="1">
    <source>
        <dbReference type="PROSITE" id="PS51725"/>
    </source>
</evidence>
<dbReference type="EMBL" id="CP043473">
    <property type="protein sequence ID" value="QEL54658.1"/>
    <property type="molecule type" value="Genomic_DNA"/>
</dbReference>
<accession>A0A5C1DGD6</accession>
<proteinExistence type="predicted"/>
<organism evidence="2 3">
    <name type="scientific">Chromobacterium paludis</name>
    <dbReference type="NCBI Taxonomy" id="2605945"/>
    <lineage>
        <taxon>Bacteria</taxon>
        <taxon>Pseudomonadati</taxon>
        <taxon>Pseudomonadota</taxon>
        <taxon>Betaproteobacteria</taxon>
        <taxon>Neisseriales</taxon>
        <taxon>Chromobacteriaceae</taxon>
        <taxon>Chromobacterium</taxon>
    </lineage>
</organism>
<sequence>MPPRARSCCRASKPIFAAAWRPLPQACLQGEDSMIVEIVRLRVKPGQLQDFETAWRAASSRYLLGKPGYQGHKLGRQLQTDRDYLLAVEWDSLDAHRAFMAHADFQPFAQSFWHHFDGEPELIHFQPNSAL</sequence>
<dbReference type="Proteomes" id="UP000322079">
    <property type="component" value="Chromosome"/>
</dbReference>
<dbReference type="Gene3D" id="3.30.70.100">
    <property type="match status" value="1"/>
</dbReference>
<dbReference type="PROSITE" id="PS51725">
    <property type="entry name" value="ABM"/>
    <property type="match status" value="1"/>
</dbReference>
<protein>
    <submittedName>
        <fullName evidence="2">Antibiotic biosynthesis monooxygenase</fullName>
    </submittedName>
</protein>
<keyword evidence="3" id="KW-1185">Reference proteome</keyword>
<evidence type="ECO:0000313" key="3">
    <source>
        <dbReference type="Proteomes" id="UP000322079"/>
    </source>
</evidence>
<dbReference type="KEGG" id="chrm:FYK34_03305"/>
<name>A0A5C1DGD6_9NEIS</name>
<dbReference type="InterPro" id="IPR011008">
    <property type="entry name" value="Dimeric_a/b-barrel"/>
</dbReference>
<keyword evidence="2" id="KW-0560">Oxidoreductase</keyword>
<reference evidence="2 3" key="1">
    <citation type="submission" date="2019-08" db="EMBL/GenBank/DDBJ databases">
        <title>Chromobacterium paludis, a novel bacterium isolated from a Maryland marsh pond.</title>
        <authorList>
            <person name="Blackburn M.B."/>
            <person name="Gundersen-Rindal D.E."/>
        </authorList>
    </citation>
    <scope>NUCLEOTIDE SEQUENCE [LARGE SCALE GENOMIC DNA]</scope>
    <source>
        <strain evidence="3">IIBBL 257-1</strain>
    </source>
</reference>
<evidence type="ECO:0000313" key="2">
    <source>
        <dbReference type="EMBL" id="QEL54658.1"/>
    </source>
</evidence>
<keyword evidence="2" id="KW-0503">Monooxygenase</keyword>